<keyword evidence="1" id="KW-1133">Transmembrane helix</keyword>
<evidence type="ECO:0000313" key="3">
    <source>
        <dbReference type="Proteomes" id="UP000322873"/>
    </source>
</evidence>
<comment type="caution">
    <text evidence="2">The sequence shown here is derived from an EMBL/GenBank/DDBJ whole genome shotgun (WGS) entry which is preliminary data.</text>
</comment>
<organism evidence="2 3">
    <name type="scientific">Monilinia fructicola</name>
    <name type="common">Brown rot fungus</name>
    <name type="synonym">Ciboria fructicola</name>
    <dbReference type="NCBI Taxonomy" id="38448"/>
    <lineage>
        <taxon>Eukaryota</taxon>
        <taxon>Fungi</taxon>
        <taxon>Dikarya</taxon>
        <taxon>Ascomycota</taxon>
        <taxon>Pezizomycotina</taxon>
        <taxon>Leotiomycetes</taxon>
        <taxon>Helotiales</taxon>
        <taxon>Sclerotiniaceae</taxon>
        <taxon>Monilinia</taxon>
    </lineage>
</organism>
<keyword evidence="1" id="KW-0472">Membrane</keyword>
<dbReference type="EMBL" id="VICG01000004">
    <property type="protein sequence ID" value="KAA8573105.1"/>
    <property type="molecule type" value="Genomic_DNA"/>
</dbReference>
<accession>A0A5M9K2H1</accession>
<sequence>MTKSSHSSAVTSSNMEVGNLFRGTLANSFRLLLLFFICSVLICIRLFVFVRPNIYSFMGCSRSPKW</sequence>
<keyword evidence="3" id="KW-1185">Reference proteome</keyword>
<dbReference type="AlphaFoldDB" id="A0A5M9K2H1"/>
<gene>
    <name evidence="2" type="ORF">EYC84_003630</name>
</gene>
<keyword evidence="1" id="KW-0812">Transmembrane</keyword>
<reference evidence="2 3" key="1">
    <citation type="submission" date="2019-06" db="EMBL/GenBank/DDBJ databases">
        <title>Genome Sequence of the Brown Rot Fungal Pathogen Monilinia fructicola.</title>
        <authorList>
            <person name="De Miccolis Angelini R.M."/>
            <person name="Landi L."/>
            <person name="Abate D."/>
            <person name="Pollastro S."/>
            <person name="Romanazzi G."/>
            <person name="Faretra F."/>
        </authorList>
    </citation>
    <scope>NUCLEOTIDE SEQUENCE [LARGE SCALE GENOMIC DNA]</scope>
    <source>
        <strain evidence="2 3">Mfrc123</strain>
    </source>
</reference>
<evidence type="ECO:0000313" key="2">
    <source>
        <dbReference type="EMBL" id="KAA8573105.1"/>
    </source>
</evidence>
<proteinExistence type="predicted"/>
<name>A0A5M9K2H1_MONFR</name>
<evidence type="ECO:0000256" key="1">
    <source>
        <dbReference type="SAM" id="Phobius"/>
    </source>
</evidence>
<dbReference type="Proteomes" id="UP000322873">
    <property type="component" value="Unassembled WGS sequence"/>
</dbReference>
<feature type="transmembrane region" description="Helical" evidence="1">
    <location>
        <begin position="29"/>
        <end position="48"/>
    </location>
</feature>
<protein>
    <submittedName>
        <fullName evidence="2">Uncharacterized protein</fullName>
    </submittedName>
</protein>